<dbReference type="Pfam" id="PF16589">
    <property type="entry name" value="BRCT_2"/>
    <property type="match status" value="2"/>
</dbReference>
<dbReference type="GO" id="GO:1990683">
    <property type="term" value="P:DNA double-strand break attachment to nuclear envelope"/>
    <property type="evidence" value="ECO:0007669"/>
    <property type="project" value="TreeGrafter"/>
</dbReference>
<feature type="domain" description="BRCT" evidence="2">
    <location>
        <begin position="92"/>
        <end position="181"/>
    </location>
</feature>
<reference evidence="4" key="1">
    <citation type="submission" date="2016-02" db="EMBL/GenBank/DDBJ databases">
        <title>Comparative genomics of biotechnologically important yeasts.</title>
        <authorList>
            <consortium name="DOE Joint Genome Institute"/>
            <person name="Riley R."/>
            <person name="Haridas S."/>
            <person name="Wolfe K.H."/>
            <person name="Lopes M.R."/>
            <person name="Hittinger C.T."/>
            <person name="Goker M."/>
            <person name="Salamov A."/>
            <person name="Wisecaver J."/>
            <person name="Long T.M."/>
            <person name="Aerts A.L."/>
            <person name="Barry K."/>
            <person name="Choi C."/>
            <person name="Clum A."/>
            <person name="Coughlan A.Y."/>
            <person name="Deshpande S."/>
            <person name="Douglass A.P."/>
            <person name="Hanson S.J."/>
            <person name="Klenk H.-P."/>
            <person name="Labutti K."/>
            <person name="Lapidus A."/>
            <person name="Lindquist E."/>
            <person name="Lipzen A."/>
            <person name="Meier-Kolthoff J.P."/>
            <person name="Ohm R.A."/>
            <person name="Otillar R.P."/>
            <person name="Pangilinan J."/>
            <person name="Peng Y."/>
            <person name="Rokas A."/>
            <person name="Rosa C.A."/>
            <person name="Scheuner C."/>
            <person name="Sibirny A.A."/>
            <person name="Slot J.C."/>
            <person name="Stielow J.B."/>
            <person name="Sun H."/>
            <person name="Kurtzman C.P."/>
            <person name="Blackwell M."/>
            <person name="Jeffries T.W."/>
            <person name="Grigoriev I.V."/>
        </authorList>
    </citation>
    <scope>NUCLEOTIDE SEQUENCE [LARGE SCALE GENOMIC DNA]</scope>
    <source>
        <strain evidence="4">NRRL Y-17796</strain>
    </source>
</reference>
<dbReference type="EMBL" id="KV453842">
    <property type="protein sequence ID" value="ODV90896.1"/>
    <property type="molecule type" value="Genomic_DNA"/>
</dbReference>
<dbReference type="GO" id="GO:0006302">
    <property type="term" value="P:double-strand break repair"/>
    <property type="evidence" value="ECO:0007669"/>
    <property type="project" value="TreeGrafter"/>
</dbReference>
<dbReference type="Gene3D" id="3.40.50.10190">
    <property type="entry name" value="BRCT domain"/>
    <property type="match status" value="6"/>
</dbReference>
<dbReference type="PANTHER" id="PTHR47667">
    <property type="entry name" value="REGULATOR OF TY1 TRANSPOSITION PROTEIN 107"/>
    <property type="match status" value="1"/>
</dbReference>
<evidence type="ECO:0000259" key="2">
    <source>
        <dbReference type="PROSITE" id="PS50172"/>
    </source>
</evidence>
<dbReference type="Pfam" id="PF16770">
    <property type="entry name" value="RTT107_BRCT_5"/>
    <property type="match status" value="1"/>
</dbReference>
<sequence length="776" mass="86105">MDKELFVGTIAWFAPSIPADTKQSISDAIIDHGGKCSDTFDPIRVTHVVAQDPRFAEYNAALKNLLSVITPEWVESCLARGRLLPTRPFSPDPSHLFANVCVCVADLPPGDAEIIYGAVLGLGGQWAHSLTRFVTHVIANDPNDPKCILARNKPSIRIVTPLWVEDCLRIGRRVPDDAYLHDQSQKIDSESAKIPSSLPHIDADPEVTIPEFTNPPAKLFAGHTLYIDPDISLSAPYLESFTQLVQKCGGIVSKSLSAATIAVCLDRSTSTYTTAFQKGIILGNIQWVFDMIFKGEFLDPLKQLLHYPIPSKTQSIPKMQDLAICVSLYSGDARAYIEQLIRLVGAKYTKTLTPTNTHLIVPKAEGKKYAAARYWSLHVVNHLWIEESYAKWQMQSVSDPKYTQFLADGTLTQVVGQTQLKVADLAELISKPKESVIVEVDSDQEEDSAKENLQATTISNETEVRLQNRRSENSQELSIVPSTPRNPLEVVRDTVEQRSRSSRKSAQAATEKLHTAIEDLNEFQRHHSKLPKLPGEDTRKRKERAGTPSSKRSKNSPVADIQAIKILPTGFALDHLKEDDIEKLSKLGVMLVDDPSETTHVALEKIKRTEKFLVALAYGPKIVDRSYIEALLSQDTTLDPDDFLLKDKEGERQLLAGKTLLDVVKSAKDYCAKGGLFHKMGFNITPNTKAQGDVLKRIIEAHGGKCKFIKSARSKEYLVNNDQLVLIAGSSDGQFVEGANAYGKKHGYSVKAYTSEWVLSSIVRMDVTFDSEYRAD</sequence>
<name>A0A1E4TGL9_9ASCO</name>
<feature type="compositionally biased region" description="Basic and acidic residues" evidence="1">
    <location>
        <begin position="490"/>
        <end position="499"/>
    </location>
</feature>
<dbReference type="InterPro" id="IPR053036">
    <property type="entry name" value="CellCycle_DNARepair_Reg"/>
</dbReference>
<evidence type="ECO:0000256" key="1">
    <source>
        <dbReference type="SAM" id="MobiDB-lite"/>
    </source>
</evidence>
<feature type="region of interest" description="Disordered" evidence="1">
    <location>
        <begin position="467"/>
        <end position="557"/>
    </location>
</feature>
<feature type="domain" description="BRCT" evidence="2">
    <location>
        <begin position="1"/>
        <end position="91"/>
    </location>
</feature>
<dbReference type="SMART" id="SM00292">
    <property type="entry name" value="BRCT"/>
    <property type="match status" value="6"/>
</dbReference>
<feature type="compositionally biased region" description="Basic and acidic residues" evidence="1">
    <location>
        <begin position="511"/>
        <end position="525"/>
    </location>
</feature>
<gene>
    <name evidence="3" type="ORF">CANCADRAFT_57302</name>
</gene>
<dbReference type="Pfam" id="PF00533">
    <property type="entry name" value="BRCT"/>
    <property type="match status" value="2"/>
</dbReference>
<dbReference type="InterPro" id="IPR036420">
    <property type="entry name" value="BRCT_dom_sf"/>
</dbReference>
<feature type="domain" description="BRCT" evidence="2">
    <location>
        <begin position="672"/>
        <end position="775"/>
    </location>
</feature>
<dbReference type="AlphaFoldDB" id="A0A1E4TGL9"/>
<feature type="domain" description="BRCT" evidence="2">
    <location>
        <begin position="215"/>
        <end position="305"/>
    </location>
</feature>
<dbReference type="CDD" id="cd17743">
    <property type="entry name" value="BRCT_BRC1_like_rpt5"/>
    <property type="match status" value="1"/>
</dbReference>
<organism evidence="3 4">
    <name type="scientific">Tortispora caseinolytica NRRL Y-17796</name>
    <dbReference type="NCBI Taxonomy" id="767744"/>
    <lineage>
        <taxon>Eukaryota</taxon>
        <taxon>Fungi</taxon>
        <taxon>Dikarya</taxon>
        <taxon>Ascomycota</taxon>
        <taxon>Saccharomycotina</taxon>
        <taxon>Trigonopsidomycetes</taxon>
        <taxon>Trigonopsidales</taxon>
        <taxon>Trigonopsidaceae</taxon>
        <taxon>Tortispora</taxon>
    </lineage>
</organism>
<dbReference type="CDD" id="cd18436">
    <property type="entry name" value="BRCT_BRC1_like_rpt2"/>
    <property type="match status" value="1"/>
</dbReference>
<feature type="compositionally biased region" description="Polar residues" evidence="1">
    <location>
        <begin position="474"/>
        <end position="485"/>
    </location>
</feature>
<accession>A0A1E4TGL9</accession>
<dbReference type="PANTHER" id="PTHR47667:SF1">
    <property type="entry name" value="REGULATOR OF TY1 TRANSPOSITION PROTEIN 107"/>
    <property type="match status" value="1"/>
</dbReference>
<dbReference type="Pfam" id="PF12738">
    <property type="entry name" value="PTCB-BRCT"/>
    <property type="match status" value="1"/>
</dbReference>
<proteinExistence type="predicted"/>
<dbReference type="OrthoDB" id="342264at2759"/>
<dbReference type="GO" id="GO:0035361">
    <property type="term" value="C:Cul8-RING ubiquitin ligase complex"/>
    <property type="evidence" value="ECO:0007669"/>
    <property type="project" value="TreeGrafter"/>
</dbReference>
<dbReference type="PROSITE" id="PS50172">
    <property type="entry name" value="BRCT"/>
    <property type="match status" value="5"/>
</dbReference>
<dbReference type="InterPro" id="IPR001357">
    <property type="entry name" value="BRCT_dom"/>
</dbReference>
<protein>
    <recommendedName>
        <fullName evidence="2">BRCT domain-containing protein</fullName>
    </recommendedName>
</protein>
<evidence type="ECO:0000313" key="4">
    <source>
        <dbReference type="Proteomes" id="UP000095023"/>
    </source>
</evidence>
<keyword evidence="4" id="KW-1185">Reference proteome</keyword>
<evidence type="ECO:0000313" key="3">
    <source>
        <dbReference type="EMBL" id="ODV90896.1"/>
    </source>
</evidence>
<dbReference type="SUPFAM" id="SSF52113">
    <property type="entry name" value="BRCT domain"/>
    <property type="match status" value="4"/>
</dbReference>
<dbReference type="Proteomes" id="UP000095023">
    <property type="component" value="Unassembled WGS sequence"/>
</dbReference>
<dbReference type="GO" id="GO:0005634">
    <property type="term" value="C:nucleus"/>
    <property type="evidence" value="ECO:0007669"/>
    <property type="project" value="TreeGrafter"/>
</dbReference>
<feature type="domain" description="BRCT" evidence="2">
    <location>
        <begin position="314"/>
        <end position="402"/>
    </location>
</feature>